<dbReference type="GO" id="GO:0015190">
    <property type="term" value="F:L-leucine transmembrane transporter activity"/>
    <property type="evidence" value="ECO:0007669"/>
    <property type="project" value="TreeGrafter"/>
</dbReference>
<reference evidence="4 5" key="1">
    <citation type="submission" date="2024-05" db="EMBL/GenBank/DDBJ databases">
        <authorList>
            <person name="Wallberg A."/>
        </authorList>
    </citation>
    <scope>NUCLEOTIDE SEQUENCE [LARGE SCALE GENOMIC DNA]</scope>
</reference>
<gene>
    <name evidence="4" type="ORF">MNOR_LOCUS21632</name>
</gene>
<dbReference type="Gene3D" id="3.20.20.80">
    <property type="entry name" value="Glycosidases"/>
    <property type="match status" value="1"/>
</dbReference>
<dbReference type="GO" id="GO:0016324">
    <property type="term" value="C:apical plasma membrane"/>
    <property type="evidence" value="ECO:0007669"/>
    <property type="project" value="TreeGrafter"/>
</dbReference>
<keyword evidence="2" id="KW-0812">Transmembrane</keyword>
<keyword evidence="2" id="KW-1133">Transmembrane helix</keyword>
<dbReference type="GO" id="GO:1903801">
    <property type="term" value="P:L-leucine import across plasma membrane"/>
    <property type="evidence" value="ECO:0007669"/>
    <property type="project" value="TreeGrafter"/>
</dbReference>
<comment type="caution">
    <text evidence="4">The sequence shown here is derived from an EMBL/GenBank/DDBJ whole genome shotgun (WGS) entry which is preliminary data.</text>
</comment>
<dbReference type="PANTHER" id="PTHR46673">
    <property type="entry name" value="4F2 CELL-SURFACE ANTIGEN HEAVY CHAIN"/>
    <property type="match status" value="1"/>
</dbReference>
<dbReference type="GO" id="GO:0015173">
    <property type="term" value="F:aromatic amino acid transmembrane transporter activity"/>
    <property type="evidence" value="ECO:0007669"/>
    <property type="project" value="TreeGrafter"/>
</dbReference>
<dbReference type="GO" id="GO:1904273">
    <property type="term" value="P:L-alanine import across plasma membrane"/>
    <property type="evidence" value="ECO:0007669"/>
    <property type="project" value="TreeGrafter"/>
</dbReference>
<feature type="transmembrane region" description="Helical" evidence="2">
    <location>
        <begin position="78"/>
        <end position="102"/>
    </location>
</feature>
<dbReference type="GO" id="GO:0015823">
    <property type="term" value="P:phenylalanine transport"/>
    <property type="evidence" value="ECO:0007669"/>
    <property type="project" value="TreeGrafter"/>
</dbReference>
<dbReference type="Pfam" id="PF16028">
    <property type="entry name" value="SLC3A2_N"/>
    <property type="match status" value="1"/>
</dbReference>
<dbReference type="InterPro" id="IPR017853">
    <property type="entry name" value="GH"/>
</dbReference>
<evidence type="ECO:0000256" key="2">
    <source>
        <dbReference type="SAM" id="Phobius"/>
    </source>
</evidence>
<dbReference type="SUPFAM" id="SSF51445">
    <property type="entry name" value="(Trans)glycosidases"/>
    <property type="match status" value="1"/>
</dbReference>
<keyword evidence="5" id="KW-1185">Reference proteome</keyword>
<name>A0AAV2R7B3_MEGNR</name>
<evidence type="ECO:0000259" key="3">
    <source>
        <dbReference type="Pfam" id="PF16028"/>
    </source>
</evidence>
<evidence type="ECO:0000256" key="1">
    <source>
        <dbReference type="SAM" id="MobiDB-lite"/>
    </source>
</evidence>
<dbReference type="AlphaFoldDB" id="A0AAV2R7B3"/>
<dbReference type="InterPro" id="IPR042280">
    <property type="entry name" value="SLC3A2"/>
</dbReference>
<dbReference type="GO" id="GO:0015180">
    <property type="term" value="F:L-alanine transmembrane transporter activity"/>
    <property type="evidence" value="ECO:0007669"/>
    <property type="project" value="TreeGrafter"/>
</dbReference>
<dbReference type="GO" id="GO:0016323">
    <property type="term" value="C:basolateral plasma membrane"/>
    <property type="evidence" value="ECO:0007669"/>
    <property type="project" value="TreeGrafter"/>
</dbReference>
<keyword evidence="2" id="KW-0472">Membrane</keyword>
<evidence type="ECO:0000313" key="5">
    <source>
        <dbReference type="Proteomes" id="UP001497623"/>
    </source>
</evidence>
<protein>
    <recommendedName>
        <fullName evidence="3">Solute carrier family 3 member 2 N-terminal domain-containing protein</fullName>
    </recommendedName>
</protein>
<organism evidence="4 5">
    <name type="scientific">Meganyctiphanes norvegica</name>
    <name type="common">Northern krill</name>
    <name type="synonym">Thysanopoda norvegica</name>
    <dbReference type="NCBI Taxonomy" id="48144"/>
    <lineage>
        <taxon>Eukaryota</taxon>
        <taxon>Metazoa</taxon>
        <taxon>Ecdysozoa</taxon>
        <taxon>Arthropoda</taxon>
        <taxon>Crustacea</taxon>
        <taxon>Multicrustacea</taxon>
        <taxon>Malacostraca</taxon>
        <taxon>Eumalacostraca</taxon>
        <taxon>Eucarida</taxon>
        <taxon>Euphausiacea</taxon>
        <taxon>Euphausiidae</taxon>
        <taxon>Meganyctiphanes</taxon>
    </lineage>
</organism>
<dbReference type="Proteomes" id="UP001497623">
    <property type="component" value="Unassembled WGS sequence"/>
</dbReference>
<accession>A0AAV2R7B3</accession>
<evidence type="ECO:0000313" key="4">
    <source>
        <dbReference type="EMBL" id="CAL4119265.1"/>
    </source>
</evidence>
<feature type="domain" description="Solute carrier family 3 member 2 N-terminal" evidence="3">
    <location>
        <begin position="46"/>
        <end position="119"/>
    </location>
</feature>
<sequence>MSEEKNGVKNGGANNEMAPQEDGSKVPLTADGVEVKFSSNDASGDAKVNMGSPPVFSGLTKEELMEFANDPFWKRLRWFLFALFWLVWIAMLVSAIVIIVLAPRCVPPPEVPWIQESAIMEYDQATFPDINTDEVKNEKDVVETAANLNMTSIYIPGLISDIDFRNFSDAYINKIDALLKDAKASDMEVLTDFVKSDVPSDNVWAESNPAYFDSSNKLDFSNVDMRKELQDILKAWIGRGVQGFFMNEKDTTNITEFMNAGLAESGGLVVTDLVDMSDVLNTFNVEKYRNFLDENAKGNDVAWKYFKYNPTVAKSSGLSDELANLVTFSLFAAPGTPILEGLDSIEAINNHVKVLKLVSPLREQQSMKFSNVSWTEDTNENVNVVSFARVLKGTPGYAVAVNMDEANNATISFTSIDGVPAEGMLNAEWPISVDDVAADTKTSLENVFLEPLSGKIIRFAPDL</sequence>
<feature type="region of interest" description="Disordered" evidence="1">
    <location>
        <begin position="1"/>
        <end position="26"/>
    </location>
</feature>
<dbReference type="EMBL" id="CAXKWB010017567">
    <property type="protein sequence ID" value="CAL4119265.1"/>
    <property type="molecule type" value="Genomic_DNA"/>
</dbReference>
<proteinExistence type="predicted"/>
<dbReference type="InterPro" id="IPR031984">
    <property type="entry name" value="SLC3A2_N"/>
</dbReference>
<dbReference type="PANTHER" id="PTHR46673:SF1">
    <property type="entry name" value="4F2 CELL-SURFACE ANTIGEN HEAVY CHAIN"/>
    <property type="match status" value="1"/>
</dbReference>